<proteinExistence type="predicted"/>
<dbReference type="RefSeq" id="WP_307780117.1">
    <property type="nucleotide sequence ID" value="NZ_JAVFKP010000005.1"/>
</dbReference>
<reference evidence="1 2" key="1">
    <citation type="submission" date="2023-08" db="EMBL/GenBank/DDBJ databases">
        <title>Draft genome sequence of Janthinobacterium lividum.</title>
        <authorList>
            <person name="Chun B.H."/>
            <person name="Lee Y."/>
        </authorList>
    </citation>
    <scope>NUCLEOTIDE SEQUENCE [LARGE SCALE GENOMIC DNA]</scope>
    <source>
        <strain evidence="1 2">AMJK</strain>
    </source>
</reference>
<name>A0ABU0Y192_9BURK</name>
<dbReference type="EMBL" id="JAVFKP010000005">
    <property type="protein sequence ID" value="MDQ4628446.1"/>
    <property type="molecule type" value="Genomic_DNA"/>
</dbReference>
<sequence length="77" mass="8188">MECPTCGEYGDLLHATVKKTGQAVIVCTECDFVWLHPVQDIDPAHATDVASLLAQAGLDDDWAELELGARVPPPATA</sequence>
<evidence type="ECO:0008006" key="3">
    <source>
        <dbReference type="Google" id="ProtNLM"/>
    </source>
</evidence>
<keyword evidence="2" id="KW-1185">Reference proteome</keyword>
<evidence type="ECO:0000313" key="2">
    <source>
        <dbReference type="Proteomes" id="UP001237592"/>
    </source>
</evidence>
<gene>
    <name evidence="1" type="ORF">RB624_21400</name>
</gene>
<accession>A0ABU0Y192</accession>
<comment type="caution">
    <text evidence="1">The sequence shown here is derived from an EMBL/GenBank/DDBJ whole genome shotgun (WGS) entry which is preliminary data.</text>
</comment>
<protein>
    <recommendedName>
        <fullName evidence="3">Transcription factor zinc-finger domain-containing protein</fullName>
    </recommendedName>
</protein>
<dbReference type="Proteomes" id="UP001237592">
    <property type="component" value="Unassembled WGS sequence"/>
</dbReference>
<evidence type="ECO:0000313" key="1">
    <source>
        <dbReference type="EMBL" id="MDQ4628446.1"/>
    </source>
</evidence>
<organism evidence="1 2">
    <name type="scientific">Janthinobacterium lividum</name>
    <dbReference type="NCBI Taxonomy" id="29581"/>
    <lineage>
        <taxon>Bacteria</taxon>
        <taxon>Pseudomonadati</taxon>
        <taxon>Pseudomonadota</taxon>
        <taxon>Betaproteobacteria</taxon>
        <taxon>Burkholderiales</taxon>
        <taxon>Oxalobacteraceae</taxon>
        <taxon>Janthinobacterium</taxon>
    </lineage>
</organism>